<dbReference type="Proteomes" id="UP000663828">
    <property type="component" value="Unassembled WGS sequence"/>
</dbReference>
<evidence type="ECO:0000313" key="1">
    <source>
        <dbReference type="EMBL" id="CAF1555635.1"/>
    </source>
</evidence>
<proteinExistence type="predicted"/>
<dbReference type="GO" id="GO:0003676">
    <property type="term" value="F:nucleic acid binding"/>
    <property type="evidence" value="ECO:0007669"/>
    <property type="project" value="InterPro"/>
</dbReference>
<comment type="caution">
    <text evidence="2">The sequence shown here is derived from an EMBL/GenBank/DDBJ whole genome shotgun (WGS) entry which is preliminary data.</text>
</comment>
<name>A0A816HKH9_ADIRI</name>
<dbReference type="Proteomes" id="UP000663852">
    <property type="component" value="Unassembled WGS sequence"/>
</dbReference>
<organism evidence="2 3">
    <name type="scientific">Adineta ricciae</name>
    <name type="common">Rotifer</name>
    <dbReference type="NCBI Taxonomy" id="249248"/>
    <lineage>
        <taxon>Eukaryota</taxon>
        <taxon>Metazoa</taxon>
        <taxon>Spiralia</taxon>
        <taxon>Gnathifera</taxon>
        <taxon>Rotifera</taxon>
        <taxon>Eurotatoria</taxon>
        <taxon>Bdelloidea</taxon>
        <taxon>Adinetida</taxon>
        <taxon>Adinetidae</taxon>
        <taxon>Adineta</taxon>
    </lineage>
</organism>
<dbReference type="OrthoDB" id="9981685at2759"/>
<evidence type="ECO:0000313" key="2">
    <source>
        <dbReference type="EMBL" id="CAF1689529.1"/>
    </source>
</evidence>
<dbReference type="EMBL" id="CAJNOR010019356">
    <property type="protein sequence ID" value="CAF1689529.1"/>
    <property type="molecule type" value="Genomic_DNA"/>
</dbReference>
<evidence type="ECO:0000313" key="3">
    <source>
        <dbReference type="Proteomes" id="UP000663828"/>
    </source>
</evidence>
<reference evidence="2" key="1">
    <citation type="submission" date="2021-02" db="EMBL/GenBank/DDBJ databases">
        <authorList>
            <person name="Nowell W R."/>
        </authorList>
    </citation>
    <scope>NUCLEOTIDE SEQUENCE</scope>
</reference>
<dbReference type="EMBL" id="CAJNOJ010001877">
    <property type="protein sequence ID" value="CAF1555635.1"/>
    <property type="molecule type" value="Genomic_DNA"/>
</dbReference>
<dbReference type="InterPro" id="IPR036397">
    <property type="entry name" value="RNaseH_sf"/>
</dbReference>
<sequence>MFDKGTVNHESYITKALPVALRYGNKVFGDNWIFQQDGAMPHQHHLTHQWCEANFPSFINKDRWPANSPDLNPLDYSIWEELVNAMDWNKIRSKATVIQQLKSSVKKIRESFVFESCDVWTNRLYRIFQTDGNYLR</sequence>
<dbReference type="Gene3D" id="3.30.420.10">
    <property type="entry name" value="Ribonuclease H-like superfamily/Ribonuclease H"/>
    <property type="match status" value="1"/>
</dbReference>
<protein>
    <recommendedName>
        <fullName evidence="4">Tc1-like transposase DDE domain-containing protein</fullName>
    </recommendedName>
</protein>
<evidence type="ECO:0008006" key="4">
    <source>
        <dbReference type="Google" id="ProtNLM"/>
    </source>
</evidence>
<accession>A0A816HKH9</accession>
<gene>
    <name evidence="1" type="ORF">EDS130_LOCUS46282</name>
    <name evidence="2" type="ORF">XAT740_LOCUS63345</name>
</gene>
<dbReference type="AlphaFoldDB" id="A0A816HKH9"/>
<keyword evidence="3" id="KW-1185">Reference proteome</keyword>